<evidence type="ECO:0000259" key="1">
    <source>
        <dbReference type="Pfam" id="PF13470"/>
    </source>
</evidence>
<dbReference type="GeneID" id="90449108"/>
<keyword evidence="3" id="KW-1185">Reference proteome</keyword>
<sequence length="150" mass="17585">MKRNTESFRLILDTNVLFSAIRYRGKPFELLEEAERRDVEILIPDYVLDELIEVFERNKIDFTLVRSFLSTYTNITIVEREFSDELIELAKKVVADRKDRPVFIYTLILRKEKPSTYLVTGDKALRDALNKIEENSAITVDGALKLIKRK</sequence>
<proteinExistence type="predicted"/>
<organism evidence="2 3">
    <name type="scientific">Geoglobus acetivorans</name>
    <dbReference type="NCBI Taxonomy" id="565033"/>
    <lineage>
        <taxon>Archaea</taxon>
        <taxon>Methanobacteriati</taxon>
        <taxon>Methanobacteriota</taxon>
        <taxon>Archaeoglobi</taxon>
        <taxon>Archaeoglobales</taxon>
        <taxon>Archaeoglobaceae</taxon>
        <taxon>Geoglobus</taxon>
    </lineage>
</organism>
<name>A0ABZ3H5K6_GEOAI</name>
<dbReference type="RefSeq" id="WP_193807667.1">
    <property type="nucleotide sequence ID" value="NZ_CP087714.1"/>
</dbReference>
<reference evidence="2 3" key="1">
    <citation type="submission" date="2021-11" db="EMBL/GenBank/DDBJ databases">
        <title>Whole genome of Geoglobus acetivorans.</title>
        <authorList>
            <person name="Liu D."/>
        </authorList>
    </citation>
    <scope>NUCLEOTIDE SEQUENCE [LARGE SCALE GENOMIC DNA]</scope>
    <source>
        <strain evidence="2 3">SBH6</strain>
    </source>
</reference>
<evidence type="ECO:0000313" key="2">
    <source>
        <dbReference type="EMBL" id="XAT64810.1"/>
    </source>
</evidence>
<feature type="domain" description="PIN" evidence="1">
    <location>
        <begin position="9"/>
        <end position="102"/>
    </location>
</feature>
<dbReference type="EMBL" id="CP087714">
    <property type="protein sequence ID" value="XAT64810.1"/>
    <property type="molecule type" value="Genomic_DNA"/>
</dbReference>
<gene>
    <name evidence="2" type="ORF">LPQ35_05440</name>
</gene>
<protein>
    <submittedName>
        <fullName evidence="2">PIN domain-containing protein</fullName>
    </submittedName>
</protein>
<dbReference type="SUPFAM" id="SSF88723">
    <property type="entry name" value="PIN domain-like"/>
    <property type="match status" value="1"/>
</dbReference>
<dbReference type="InterPro" id="IPR002716">
    <property type="entry name" value="PIN_dom"/>
</dbReference>
<dbReference type="Proteomes" id="UP001492541">
    <property type="component" value="Chromosome"/>
</dbReference>
<evidence type="ECO:0000313" key="3">
    <source>
        <dbReference type="Proteomes" id="UP001492541"/>
    </source>
</evidence>
<dbReference type="Pfam" id="PF13470">
    <property type="entry name" value="PIN_3"/>
    <property type="match status" value="1"/>
</dbReference>
<dbReference type="InterPro" id="IPR029060">
    <property type="entry name" value="PIN-like_dom_sf"/>
</dbReference>
<dbReference type="Gene3D" id="3.40.50.1010">
    <property type="entry name" value="5'-nuclease"/>
    <property type="match status" value="1"/>
</dbReference>
<accession>A0ABZ3H5K6</accession>